<evidence type="ECO:0000313" key="2">
    <source>
        <dbReference type="Proteomes" id="UP001195965"/>
    </source>
</evidence>
<accession>A0ACD5HCG8</accession>
<protein>
    <submittedName>
        <fullName evidence="1">DUF3311 domain-containing protein</fullName>
    </submittedName>
</protein>
<evidence type="ECO:0000313" key="1">
    <source>
        <dbReference type="EMBL" id="XRI72266.1"/>
    </source>
</evidence>
<dbReference type="Proteomes" id="UP001195965">
    <property type="component" value="Chromosome"/>
</dbReference>
<dbReference type="EMBL" id="CP127526">
    <property type="protein sequence ID" value="XRI72266.1"/>
    <property type="molecule type" value="Genomic_DNA"/>
</dbReference>
<name>A0ACD5HCG8_9PROT</name>
<gene>
    <name evidence="1" type="ORF">HHS34_007300</name>
</gene>
<keyword evidence="2" id="KW-1185">Reference proteome</keyword>
<sequence>MAKKRLGWQGVALLAVPCVAVLAVPFYNRINPELFGIPFFYWWQILWVPLSSVFLYLAYLRLESGR</sequence>
<reference evidence="1 2" key="1">
    <citation type="journal article" date="2021" name="ISME J.">
        <title>Genomic evolution of the class Acidithiobacillia: deep-branching Proteobacteria living in extreme acidic conditions.</title>
        <authorList>
            <person name="Moya-Beltran A."/>
            <person name="Beard S."/>
            <person name="Rojas-Villalobos C."/>
            <person name="Issotta F."/>
            <person name="Gallardo Y."/>
            <person name="Ulloa R."/>
            <person name="Giaveno A."/>
            <person name="Degli Esposti M."/>
            <person name="Johnson D.B."/>
            <person name="Quatrini R."/>
        </authorList>
    </citation>
    <scope>NUCLEOTIDE SEQUENCE [LARGE SCALE GENOMIC DNA]</scope>
    <source>
        <strain evidence="1 2">GG1-14</strain>
    </source>
</reference>
<organism evidence="1 2">
    <name type="scientific">Acidithiobacillus montserratensis</name>
    <dbReference type="NCBI Taxonomy" id="2729135"/>
    <lineage>
        <taxon>Bacteria</taxon>
        <taxon>Pseudomonadati</taxon>
        <taxon>Pseudomonadota</taxon>
        <taxon>Acidithiobacillia</taxon>
        <taxon>Acidithiobacillales</taxon>
        <taxon>Acidithiobacillaceae</taxon>
        <taxon>Acidithiobacillus</taxon>
    </lineage>
</organism>
<proteinExistence type="predicted"/>